<dbReference type="STRING" id="313628.LNTAR_01270"/>
<dbReference type="EMBL" id="ABCK01000007">
    <property type="protein sequence ID" value="EDM27989.1"/>
    <property type="molecule type" value="Genomic_DNA"/>
</dbReference>
<dbReference type="InterPro" id="IPR036291">
    <property type="entry name" value="NAD(P)-bd_dom_sf"/>
</dbReference>
<dbReference type="Gene3D" id="3.40.50.720">
    <property type="entry name" value="NAD(P)-binding Rossmann-like Domain"/>
    <property type="match status" value="1"/>
</dbReference>
<gene>
    <name evidence="3" type="ORF">LNTAR_01270</name>
</gene>
<dbReference type="FunFam" id="3.40.50.720:FF:000173">
    <property type="entry name" value="3-oxoacyl-[acyl-carrier protein] reductase"/>
    <property type="match status" value="1"/>
</dbReference>
<proteinExistence type="inferred from homology"/>
<dbReference type="Proteomes" id="UP000004947">
    <property type="component" value="Unassembled WGS sequence"/>
</dbReference>
<dbReference type="CDD" id="cd05233">
    <property type="entry name" value="SDR_c"/>
    <property type="match status" value="1"/>
</dbReference>
<evidence type="ECO:0000313" key="3">
    <source>
        <dbReference type="EMBL" id="EDM27989.1"/>
    </source>
</evidence>
<dbReference type="PRINTS" id="PR00081">
    <property type="entry name" value="GDHRDH"/>
</dbReference>
<sequence length="262" mass="29163">MMKKFSDHTVIISGAAGDIGRETVLEFARLGADIAAGDIVPFEQIRELKNQVEVLGRRFHYQKCDVTCDQEVNHWIDTVKQELTLPDIVVSNAGVTKEMDLRQISYEEWQRQISINLNGAFNLLVNCANRLAATKKAGRMVVVGSWAAEQVHRTLPAYCTSKAGLRMLMKNLASEYAQDQILVNEIAPGVVDAGLSAKIFRESPEIKEDLIKQIPVGRFLDPLDVAQQIAYLSSFENLHVTGTVMLMDGGLSLNRCRSTKKE</sequence>
<evidence type="ECO:0000256" key="1">
    <source>
        <dbReference type="ARBA" id="ARBA00006484"/>
    </source>
</evidence>
<dbReference type="GO" id="GO:0016491">
    <property type="term" value="F:oxidoreductase activity"/>
    <property type="evidence" value="ECO:0007669"/>
    <property type="project" value="UniProtKB-KW"/>
</dbReference>
<dbReference type="InterPro" id="IPR020904">
    <property type="entry name" value="Sc_DH/Rdtase_CS"/>
</dbReference>
<dbReference type="PROSITE" id="PS00061">
    <property type="entry name" value="ADH_SHORT"/>
    <property type="match status" value="1"/>
</dbReference>
<evidence type="ECO:0000313" key="4">
    <source>
        <dbReference type="Proteomes" id="UP000004947"/>
    </source>
</evidence>
<name>A6DKU1_9BACT</name>
<dbReference type="Pfam" id="PF13561">
    <property type="entry name" value="adh_short_C2"/>
    <property type="match status" value="1"/>
</dbReference>
<organism evidence="3 4">
    <name type="scientific">Lentisphaera araneosa HTCC2155</name>
    <dbReference type="NCBI Taxonomy" id="313628"/>
    <lineage>
        <taxon>Bacteria</taxon>
        <taxon>Pseudomonadati</taxon>
        <taxon>Lentisphaerota</taxon>
        <taxon>Lentisphaeria</taxon>
        <taxon>Lentisphaerales</taxon>
        <taxon>Lentisphaeraceae</taxon>
        <taxon>Lentisphaera</taxon>
    </lineage>
</organism>
<evidence type="ECO:0000256" key="2">
    <source>
        <dbReference type="ARBA" id="ARBA00023002"/>
    </source>
</evidence>
<dbReference type="eggNOG" id="COG1028">
    <property type="taxonomic scope" value="Bacteria"/>
</dbReference>
<reference evidence="3 4" key="1">
    <citation type="journal article" date="2010" name="J. Bacteriol.">
        <title>Genome sequence of Lentisphaera araneosa HTCC2155T, the type species of the order Lentisphaerales in the phylum Lentisphaerae.</title>
        <authorList>
            <person name="Thrash J.C."/>
            <person name="Cho J.C."/>
            <person name="Vergin K.L."/>
            <person name="Morris R.M."/>
            <person name="Giovannoni S.J."/>
        </authorList>
    </citation>
    <scope>NUCLEOTIDE SEQUENCE [LARGE SCALE GENOMIC DNA]</scope>
    <source>
        <strain evidence="3 4">HTCC2155</strain>
    </source>
</reference>
<dbReference type="PANTHER" id="PTHR43639">
    <property type="entry name" value="OXIDOREDUCTASE, SHORT-CHAIN DEHYDROGENASE/REDUCTASE FAMILY (AFU_ORTHOLOGUE AFUA_5G02870)"/>
    <property type="match status" value="1"/>
</dbReference>
<dbReference type="PANTHER" id="PTHR43639:SF1">
    <property type="entry name" value="SHORT-CHAIN DEHYDROGENASE_REDUCTASE FAMILY PROTEIN"/>
    <property type="match status" value="1"/>
</dbReference>
<keyword evidence="4" id="KW-1185">Reference proteome</keyword>
<dbReference type="SUPFAM" id="SSF51735">
    <property type="entry name" value="NAD(P)-binding Rossmann-fold domains"/>
    <property type="match status" value="1"/>
</dbReference>
<protein>
    <submittedName>
        <fullName evidence="3">3-oxoacyl-(Acyl-carrier-protein) reductase</fullName>
    </submittedName>
</protein>
<accession>A6DKU1</accession>
<keyword evidence="2" id="KW-0560">Oxidoreductase</keyword>
<dbReference type="AlphaFoldDB" id="A6DKU1"/>
<comment type="caution">
    <text evidence="3">The sequence shown here is derived from an EMBL/GenBank/DDBJ whole genome shotgun (WGS) entry which is preliminary data.</text>
</comment>
<dbReference type="InterPro" id="IPR002347">
    <property type="entry name" value="SDR_fam"/>
</dbReference>
<comment type="similarity">
    <text evidence="1">Belongs to the short-chain dehydrogenases/reductases (SDR) family.</text>
</comment>